<accession>A0A1R4IR71</accession>
<dbReference type="InterPro" id="IPR033248">
    <property type="entry name" value="Transketolase_C"/>
</dbReference>
<dbReference type="CDD" id="cd07033">
    <property type="entry name" value="TPP_PYR_DXS_TK_like"/>
    <property type="match status" value="1"/>
</dbReference>
<dbReference type="Gene3D" id="3.40.50.970">
    <property type="match status" value="1"/>
</dbReference>
<reference evidence="5 6" key="1">
    <citation type="submission" date="2017-02" db="EMBL/GenBank/DDBJ databases">
        <authorList>
            <person name="Peterson S.W."/>
        </authorList>
    </citation>
    <scope>NUCLEOTIDE SEQUENCE [LARGE SCALE GENOMIC DNA]</scope>
    <source>
        <strain evidence="5 6">LSP_Lj1</strain>
    </source>
</reference>
<dbReference type="Pfam" id="PF02779">
    <property type="entry name" value="Transket_pyr"/>
    <property type="match status" value="1"/>
</dbReference>
<dbReference type="RefSeq" id="WP_094763773.1">
    <property type="nucleotide sequence ID" value="NZ_FUKQ01000011.1"/>
</dbReference>
<dbReference type="SUPFAM" id="SSF52922">
    <property type="entry name" value="TK C-terminal domain-like"/>
    <property type="match status" value="1"/>
</dbReference>
<dbReference type="Gene3D" id="3.40.50.920">
    <property type="match status" value="1"/>
</dbReference>
<dbReference type="PANTHER" id="PTHR43825">
    <property type="entry name" value="PYRUVATE DEHYDROGENASE E1 COMPONENT"/>
    <property type="match status" value="1"/>
</dbReference>
<dbReference type="EC" id="2.2.1.1" evidence="5"/>
<dbReference type="FunFam" id="3.40.50.970:FF:000129">
    <property type="entry name" value="Transketolase"/>
    <property type="match status" value="1"/>
</dbReference>
<dbReference type="Pfam" id="PF02780">
    <property type="entry name" value="Transketolase_C"/>
    <property type="match status" value="1"/>
</dbReference>
<evidence type="ECO:0000313" key="5">
    <source>
        <dbReference type="EMBL" id="SJN22391.1"/>
    </source>
</evidence>
<dbReference type="AlphaFoldDB" id="A0A1R4IR71"/>
<dbReference type="InterPro" id="IPR005475">
    <property type="entry name" value="Transketolase-like_Pyr-bd"/>
</dbReference>
<dbReference type="SUPFAM" id="SSF52518">
    <property type="entry name" value="Thiamin diphosphate-binding fold (THDP-binding)"/>
    <property type="match status" value="1"/>
</dbReference>
<sequence>MTYTVDNDNKKPTRNGFGDEIVALGKENPDIYVIDVDIAKSCKTDSFAKQLPQQHVNVGIAEQNAAGLAAGLATTGKIPFVATYAVFGSLRMGEQIRQSICYPKLNVKIACSHGGLTPGNDGGSHQAIEDMGVLRTFPGMTVVMPAHYNATRALTRKAAEWQGPMFLRFTRDAMPTIYGPDEEFEIGKAKVLREGEDLAIIANGDTVRLALEAAELLATEGVQARVVDMHTIKPLDVDEVRRSMQCHGRVITVEDHTIMGGLGSAVSEVVAEHGGAMVRRIGVQDQFGQSATYEELLELNGITATNIVATARELLALDPAGGHVEVQPQGR</sequence>
<evidence type="ECO:0000256" key="3">
    <source>
        <dbReference type="ARBA" id="ARBA00023052"/>
    </source>
</evidence>
<dbReference type="Proteomes" id="UP000188342">
    <property type="component" value="Unassembled WGS sequence"/>
</dbReference>
<dbReference type="InterPro" id="IPR029061">
    <property type="entry name" value="THDP-binding"/>
</dbReference>
<keyword evidence="3" id="KW-0786">Thiamine pyrophosphate</keyword>
<keyword evidence="5" id="KW-0808">Transferase</keyword>
<evidence type="ECO:0000259" key="4">
    <source>
        <dbReference type="SMART" id="SM00861"/>
    </source>
</evidence>
<evidence type="ECO:0000256" key="2">
    <source>
        <dbReference type="ARBA" id="ARBA00007131"/>
    </source>
</evidence>
<gene>
    <name evidence="5" type="ORF">FM114_03310</name>
</gene>
<dbReference type="GO" id="GO:0000287">
    <property type="term" value="F:magnesium ion binding"/>
    <property type="evidence" value="ECO:0007669"/>
    <property type="project" value="UniProtKB-ARBA"/>
</dbReference>
<feature type="domain" description="Transketolase-like pyrimidine-binding" evidence="4">
    <location>
        <begin position="11"/>
        <end position="176"/>
    </location>
</feature>
<evidence type="ECO:0000313" key="6">
    <source>
        <dbReference type="Proteomes" id="UP000188342"/>
    </source>
</evidence>
<name>A0A1R4IR71_9ACTN</name>
<organism evidence="5 6">
    <name type="scientific">Luteococcus japonicus LSP_Lj1</name>
    <dbReference type="NCBI Taxonomy" id="1255658"/>
    <lineage>
        <taxon>Bacteria</taxon>
        <taxon>Bacillati</taxon>
        <taxon>Actinomycetota</taxon>
        <taxon>Actinomycetes</taxon>
        <taxon>Propionibacteriales</taxon>
        <taxon>Propionibacteriaceae</taxon>
        <taxon>Luteococcus</taxon>
    </lineage>
</organism>
<dbReference type="GO" id="GO:0004802">
    <property type="term" value="F:transketolase activity"/>
    <property type="evidence" value="ECO:0007669"/>
    <property type="project" value="UniProtKB-EC"/>
</dbReference>
<dbReference type="PANTHER" id="PTHR43825:SF1">
    <property type="entry name" value="TRANSKETOLASE-LIKE PYRIMIDINE-BINDING DOMAIN-CONTAINING PROTEIN"/>
    <property type="match status" value="1"/>
</dbReference>
<dbReference type="SMART" id="SM00861">
    <property type="entry name" value="Transket_pyr"/>
    <property type="match status" value="1"/>
</dbReference>
<dbReference type="OrthoDB" id="8732661at2"/>
<evidence type="ECO:0000256" key="1">
    <source>
        <dbReference type="ARBA" id="ARBA00001964"/>
    </source>
</evidence>
<dbReference type="STRING" id="1255658.FM114_03310"/>
<keyword evidence="6" id="KW-1185">Reference proteome</keyword>
<dbReference type="InterPro" id="IPR051157">
    <property type="entry name" value="PDH/Transketolase"/>
</dbReference>
<protein>
    <submittedName>
        <fullName evidence="5">Transketolase, C-terminal section</fullName>
        <ecNumber evidence="5">2.2.1.1</ecNumber>
    </submittedName>
</protein>
<proteinExistence type="inferred from homology"/>
<comment type="cofactor">
    <cofactor evidence="1">
        <name>thiamine diphosphate</name>
        <dbReference type="ChEBI" id="CHEBI:58937"/>
    </cofactor>
</comment>
<dbReference type="EMBL" id="FUKQ01000011">
    <property type="protein sequence ID" value="SJN22391.1"/>
    <property type="molecule type" value="Genomic_DNA"/>
</dbReference>
<comment type="similarity">
    <text evidence="2">Belongs to the transketolase family.</text>
</comment>
<dbReference type="InterPro" id="IPR009014">
    <property type="entry name" value="Transketo_C/PFOR_II"/>
</dbReference>